<name>A0A424Y9U7_9FIRM</name>
<evidence type="ECO:0000259" key="8">
    <source>
        <dbReference type="Pfam" id="PF00185"/>
    </source>
</evidence>
<dbReference type="Pfam" id="PF00185">
    <property type="entry name" value="OTCace"/>
    <property type="match status" value="1"/>
</dbReference>
<feature type="binding site" evidence="7">
    <location>
        <position position="119"/>
    </location>
    <ligand>
        <name>carbamoyl phosphate</name>
        <dbReference type="ChEBI" id="CHEBI:58228"/>
    </ligand>
</feature>
<dbReference type="Gene3D" id="3.40.50.1370">
    <property type="entry name" value="Aspartate/ornithine carbamoyltransferase"/>
    <property type="match status" value="2"/>
</dbReference>
<evidence type="ECO:0000256" key="2">
    <source>
        <dbReference type="ARBA" id="ARBA00008896"/>
    </source>
</evidence>
<sequence>MPGRNIYPLSGNGFVKKDLLGLKYLEKDEIDLILERAGFFKKVYREGRSFEPLLKGKVVANLFFEPSTRTRISFEKAAFNLEGRVINFDTGSSSIQKGETLLDTVRTVASIGADVLVIRHTLAGTAHLAAREVDIPVINAGDGCHEHPTQTLLDLFTLKEIKGTMAGLKVLLVGDILHSRVARSNLWGFVKMGLEVTVVGPFSLLPPGLEKMGVTIAKDLDEAIKSTEVLYVLRLQQERQQKGYIPSLKEYRHFFGIREDRLKILPSGAVIMHPGPVVPGVEIDSYVTRSGQSIIQEQVSNGVFVRMALFELLLDGGI</sequence>
<evidence type="ECO:0000256" key="1">
    <source>
        <dbReference type="ARBA" id="ARBA00004852"/>
    </source>
</evidence>
<dbReference type="PRINTS" id="PR00101">
    <property type="entry name" value="ATCASE"/>
</dbReference>
<feature type="domain" description="Aspartate/ornithine carbamoyltransferase carbamoyl-P binding" evidence="9">
    <location>
        <begin position="17"/>
        <end position="160"/>
    </location>
</feature>
<feature type="binding site" evidence="7">
    <location>
        <position position="97"/>
    </location>
    <ligand>
        <name>L-aspartate</name>
        <dbReference type="ChEBI" id="CHEBI:29991"/>
    </ligand>
</feature>
<dbReference type="EMBL" id="QZAA01000273">
    <property type="protein sequence ID" value="RQD73192.1"/>
    <property type="molecule type" value="Genomic_DNA"/>
</dbReference>
<dbReference type="GO" id="GO:0044205">
    <property type="term" value="P:'de novo' UMP biosynthetic process"/>
    <property type="evidence" value="ECO:0007669"/>
    <property type="project" value="UniProtKB-UniRule"/>
</dbReference>
<comment type="pathway">
    <text evidence="1 7">Pyrimidine metabolism; UMP biosynthesis via de novo pathway; (S)-dihydroorotate from bicarbonate: step 2/3.</text>
</comment>
<dbReference type="EC" id="2.1.3.2" evidence="7"/>
<dbReference type="GO" id="GO:0016597">
    <property type="term" value="F:amino acid binding"/>
    <property type="evidence" value="ECO:0007669"/>
    <property type="project" value="InterPro"/>
</dbReference>
<dbReference type="HAMAP" id="MF_00001">
    <property type="entry name" value="Asp_carb_tr"/>
    <property type="match status" value="1"/>
</dbReference>
<dbReference type="InterPro" id="IPR006130">
    <property type="entry name" value="Asp/Orn_carbamoylTrfase"/>
</dbReference>
<dbReference type="GO" id="GO:0006207">
    <property type="term" value="P:'de novo' pyrimidine nucleobase biosynthetic process"/>
    <property type="evidence" value="ECO:0007669"/>
    <property type="project" value="InterPro"/>
</dbReference>
<protein>
    <recommendedName>
        <fullName evidence="7">Aspartate carbamoyltransferase</fullName>
        <ecNumber evidence="7">2.1.3.2</ecNumber>
    </recommendedName>
    <alternativeName>
        <fullName evidence="7">Aspartate transcarbamylase</fullName>
        <shortName evidence="7">ATCase</shortName>
    </alternativeName>
</protein>
<keyword evidence="3 7" id="KW-0808">Transferase</keyword>
<comment type="similarity">
    <text evidence="2 7">Belongs to the aspartate/ornithine carbamoyltransferase superfamily. ATCase family.</text>
</comment>
<dbReference type="InterPro" id="IPR006131">
    <property type="entry name" value="Asp_carbamoyltransf_Asp/Orn-bd"/>
</dbReference>
<feature type="binding site" evidence="7">
    <location>
        <position position="276"/>
    </location>
    <ligand>
        <name>carbamoyl phosphate</name>
        <dbReference type="ChEBI" id="CHEBI:58228"/>
    </ligand>
</feature>
<reference evidence="10 11" key="1">
    <citation type="submission" date="2018-08" db="EMBL/GenBank/DDBJ databases">
        <title>The metabolism and importance of syntrophic acetate oxidation coupled to methane or sulfide production in haloalkaline environments.</title>
        <authorList>
            <person name="Timmers P.H.A."/>
            <person name="Vavourakis C.D."/>
            <person name="Sorokin D.Y."/>
            <person name="Sinninghe Damste J.S."/>
            <person name="Muyzer G."/>
            <person name="Stams A.J.M."/>
            <person name="Plugge C.M."/>
        </authorList>
    </citation>
    <scope>NUCLEOTIDE SEQUENCE [LARGE SCALE GENOMIC DNA]</scope>
    <source>
        <strain evidence="10">MSAO_Bac1</strain>
    </source>
</reference>
<dbReference type="InterPro" id="IPR002082">
    <property type="entry name" value="Asp_carbamoyltransf"/>
</dbReference>
<dbReference type="PANTHER" id="PTHR45753:SF6">
    <property type="entry name" value="ASPARTATE CARBAMOYLTRANSFERASE"/>
    <property type="match status" value="1"/>
</dbReference>
<evidence type="ECO:0000313" key="10">
    <source>
        <dbReference type="EMBL" id="RQD73192.1"/>
    </source>
</evidence>
<evidence type="ECO:0000259" key="9">
    <source>
        <dbReference type="Pfam" id="PF02729"/>
    </source>
</evidence>
<dbReference type="GO" id="GO:0005829">
    <property type="term" value="C:cytosol"/>
    <property type="evidence" value="ECO:0007669"/>
    <property type="project" value="TreeGrafter"/>
</dbReference>
<feature type="binding site" evidence="7">
    <location>
        <position position="150"/>
    </location>
    <ligand>
        <name>carbamoyl phosphate</name>
        <dbReference type="ChEBI" id="CHEBI:58228"/>
    </ligand>
</feature>
<comment type="caution">
    <text evidence="10">The sequence shown here is derived from an EMBL/GenBank/DDBJ whole genome shotgun (WGS) entry which is preliminary data.</text>
</comment>
<organism evidence="10 11">
    <name type="scientific">Candidatus Syntrophonatronum acetioxidans</name>
    <dbReference type="NCBI Taxonomy" id="1795816"/>
    <lineage>
        <taxon>Bacteria</taxon>
        <taxon>Bacillati</taxon>
        <taxon>Bacillota</taxon>
        <taxon>Clostridia</taxon>
        <taxon>Eubacteriales</taxon>
        <taxon>Syntrophomonadaceae</taxon>
        <taxon>Candidatus Syntrophonatronum</taxon>
    </lineage>
</organism>
<accession>A0A424Y9U7</accession>
<comment type="function">
    <text evidence="5 7">Catalyzes the condensation of carbamoyl phosphate and aspartate to form carbamoyl aspartate and inorganic phosphate, the committed step in the de novo pyrimidine nucleotide biosynthesis pathway.</text>
</comment>
<evidence type="ECO:0000313" key="11">
    <source>
        <dbReference type="Proteomes" id="UP000285138"/>
    </source>
</evidence>
<feature type="binding site" evidence="7">
    <location>
        <position position="275"/>
    </location>
    <ligand>
        <name>carbamoyl phosphate</name>
        <dbReference type="ChEBI" id="CHEBI:58228"/>
    </ligand>
</feature>
<feature type="binding site" evidence="7">
    <location>
        <position position="234"/>
    </location>
    <ligand>
        <name>L-aspartate</name>
        <dbReference type="ChEBI" id="CHEBI:29991"/>
    </ligand>
</feature>
<proteinExistence type="inferred from homology"/>
<keyword evidence="4 7" id="KW-0665">Pyrimidine biosynthesis</keyword>
<dbReference type="GO" id="GO:0006520">
    <property type="term" value="P:amino acid metabolic process"/>
    <property type="evidence" value="ECO:0007669"/>
    <property type="project" value="InterPro"/>
</dbReference>
<dbReference type="Proteomes" id="UP000285138">
    <property type="component" value="Unassembled WGS sequence"/>
</dbReference>
<comment type="catalytic activity">
    <reaction evidence="6 7">
        <text>carbamoyl phosphate + L-aspartate = N-carbamoyl-L-aspartate + phosphate + H(+)</text>
        <dbReference type="Rhea" id="RHEA:20013"/>
        <dbReference type="ChEBI" id="CHEBI:15378"/>
        <dbReference type="ChEBI" id="CHEBI:29991"/>
        <dbReference type="ChEBI" id="CHEBI:32814"/>
        <dbReference type="ChEBI" id="CHEBI:43474"/>
        <dbReference type="ChEBI" id="CHEBI:58228"/>
        <dbReference type="EC" id="2.1.3.2"/>
    </reaction>
</comment>
<evidence type="ECO:0000256" key="5">
    <source>
        <dbReference type="ARBA" id="ARBA00043884"/>
    </source>
</evidence>
<comment type="subunit">
    <text evidence="7">Heterododecamer (2C3:3R2) of six catalytic PyrB chains organized as two trimers (C3), and six regulatory PyrI chains organized as three dimers (R2).</text>
</comment>
<gene>
    <name evidence="7" type="primary">pyrB</name>
    <name evidence="10" type="ORF">D5R97_09790</name>
</gene>
<dbReference type="UniPathway" id="UPA00070">
    <property type="reaction ID" value="UER00116"/>
</dbReference>
<dbReference type="PRINTS" id="PR00100">
    <property type="entry name" value="AOTCASE"/>
</dbReference>
<evidence type="ECO:0000256" key="3">
    <source>
        <dbReference type="ARBA" id="ARBA00022679"/>
    </source>
</evidence>
<dbReference type="GO" id="GO:0004070">
    <property type="term" value="F:aspartate carbamoyltransferase activity"/>
    <property type="evidence" value="ECO:0007669"/>
    <property type="project" value="UniProtKB-UniRule"/>
</dbReference>
<dbReference type="Pfam" id="PF02729">
    <property type="entry name" value="OTCace_N"/>
    <property type="match status" value="1"/>
</dbReference>
<dbReference type="InterPro" id="IPR006132">
    <property type="entry name" value="Asp/Orn_carbamoyltranf_P-bd"/>
</dbReference>
<evidence type="ECO:0000256" key="4">
    <source>
        <dbReference type="ARBA" id="ARBA00022975"/>
    </source>
</evidence>
<evidence type="ECO:0000256" key="6">
    <source>
        <dbReference type="ARBA" id="ARBA00048859"/>
    </source>
</evidence>
<evidence type="ECO:0000256" key="7">
    <source>
        <dbReference type="HAMAP-Rule" id="MF_00001"/>
    </source>
</evidence>
<feature type="domain" description="Aspartate/ornithine carbamoyltransferase Asp/Orn-binding" evidence="8">
    <location>
        <begin position="167"/>
        <end position="312"/>
    </location>
</feature>
<dbReference type="NCBIfam" id="TIGR00670">
    <property type="entry name" value="asp_carb_tr"/>
    <property type="match status" value="1"/>
</dbReference>
<dbReference type="PANTHER" id="PTHR45753">
    <property type="entry name" value="ORNITHINE CARBAMOYLTRANSFERASE, MITOCHONDRIAL"/>
    <property type="match status" value="1"/>
</dbReference>
<dbReference type="PROSITE" id="PS00097">
    <property type="entry name" value="CARBAMOYLTRANSFERASE"/>
    <property type="match status" value="1"/>
</dbReference>
<dbReference type="SUPFAM" id="SSF53671">
    <property type="entry name" value="Aspartate/ornithine carbamoyltransferase"/>
    <property type="match status" value="1"/>
</dbReference>
<feature type="binding site" evidence="7">
    <location>
        <position position="147"/>
    </location>
    <ligand>
        <name>carbamoyl phosphate</name>
        <dbReference type="ChEBI" id="CHEBI:58228"/>
    </ligand>
</feature>
<dbReference type="NCBIfam" id="NF002032">
    <property type="entry name" value="PRK00856.1"/>
    <property type="match status" value="1"/>
</dbReference>
<feature type="binding site" evidence="7">
    <location>
        <position position="69"/>
    </location>
    <ligand>
        <name>carbamoyl phosphate</name>
        <dbReference type="ChEBI" id="CHEBI:58228"/>
    </ligand>
</feature>
<dbReference type="AlphaFoldDB" id="A0A424Y9U7"/>
<dbReference type="InterPro" id="IPR036901">
    <property type="entry name" value="Asp/Orn_carbamoylTrfase_sf"/>
</dbReference>
<feature type="binding site" evidence="7">
    <location>
        <position position="70"/>
    </location>
    <ligand>
        <name>carbamoyl phosphate</name>
        <dbReference type="ChEBI" id="CHEBI:58228"/>
    </ligand>
</feature>
<feature type="binding site" evidence="7">
    <location>
        <position position="180"/>
    </location>
    <ligand>
        <name>L-aspartate</name>
        <dbReference type="ChEBI" id="CHEBI:29991"/>
    </ligand>
</feature>